<evidence type="ECO:0000256" key="5">
    <source>
        <dbReference type="SAM" id="Phobius"/>
    </source>
</evidence>
<dbReference type="PANTHER" id="PTHR43424">
    <property type="entry name" value="LOCUS PUTATIVE PROTEIN 1-RELATED"/>
    <property type="match status" value="1"/>
</dbReference>
<evidence type="ECO:0000256" key="1">
    <source>
        <dbReference type="ARBA" id="ARBA00004141"/>
    </source>
</evidence>
<feature type="transmembrane region" description="Helical" evidence="5">
    <location>
        <begin position="246"/>
        <end position="266"/>
    </location>
</feature>
<keyword evidence="4 5" id="KW-0472">Membrane</keyword>
<evidence type="ECO:0000313" key="7">
    <source>
        <dbReference type="Proteomes" id="UP000185770"/>
    </source>
</evidence>
<evidence type="ECO:0000256" key="4">
    <source>
        <dbReference type="ARBA" id="ARBA00023136"/>
    </source>
</evidence>
<dbReference type="InterPro" id="IPR052556">
    <property type="entry name" value="PolySynth_Transporter"/>
</dbReference>
<dbReference type="AlphaFoldDB" id="A0A1Q4P1D7"/>
<feature type="transmembrane region" description="Helical" evidence="5">
    <location>
        <begin position="287"/>
        <end position="310"/>
    </location>
</feature>
<evidence type="ECO:0000256" key="3">
    <source>
        <dbReference type="ARBA" id="ARBA00022989"/>
    </source>
</evidence>
<feature type="transmembrane region" description="Helical" evidence="5">
    <location>
        <begin position="322"/>
        <end position="342"/>
    </location>
</feature>
<dbReference type="EMBL" id="MJAO01000008">
    <property type="protein sequence ID" value="OKB66941.1"/>
    <property type="molecule type" value="Genomic_DNA"/>
</dbReference>
<organism evidence="6 7">
    <name type="scientific">Serratia marcescens</name>
    <dbReference type="NCBI Taxonomy" id="615"/>
    <lineage>
        <taxon>Bacteria</taxon>
        <taxon>Pseudomonadati</taxon>
        <taxon>Pseudomonadota</taxon>
        <taxon>Gammaproteobacteria</taxon>
        <taxon>Enterobacterales</taxon>
        <taxon>Yersiniaceae</taxon>
        <taxon>Serratia</taxon>
    </lineage>
</organism>
<dbReference type="RefSeq" id="WP_073531884.1">
    <property type="nucleotide sequence ID" value="NZ_MJAO01000008.1"/>
</dbReference>
<keyword evidence="3 5" id="KW-1133">Transmembrane helix</keyword>
<dbReference type="GO" id="GO:0016020">
    <property type="term" value="C:membrane"/>
    <property type="evidence" value="ECO:0007669"/>
    <property type="project" value="UniProtKB-SubCell"/>
</dbReference>
<feature type="transmembrane region" description="Helical" evidence="5">
    <location>
        <begin position="108"/>
        <end position="130"/>
    </location>
</feature>
<feature type="transmembrane region" description="Helical" evidence="5">
    <location>
        <begin position="167"/>
        <end position="187"/>
    </location>
</feature>
<evidence type="ECO:0000313" key="6">
    <source>
        <dbReference type="EMBL" id="OKB66941.1"/>
    </source>
</evidence>
<feature type="transmembrane region" description="Helical" evidence="5">
    <location>
        <begin position="354"/>
        <end position="372"/>
    </location>
</feature>
<sequence length="429" mass="48370">MKAMLMNSLWLMLERVSLSLSGIFVSVYVARYLGPAQYGLINYLLSVIAIAVPLVQLGADAVLFNRVAKRRRSGMRLMLASMRIRRQLFALIALPLMAWTLLTQDRTSQIMMLLMLISAYFSVQDVYKIYYDALLKSKLNTLINNVALVLSIVMRLGMVYAQLPLEWFALPYVLSSLLPYAVRWVLFRREQEGMPAINGRHKRRYGRYLFSVGLPLAISSLSIVVYTRIDQIMLGNALGEHSVGLYSAAITLSQGWVFVPIALIMSMMPSVANADSEEEQEERIRQLYLVVLVLSVPVIVLLSLFPQQIVTLMFGESYRQTATILALCAVTSLFSVMGTVSYRAIVLFGGYRFIAVKMPLAALANVAMNFILIPRYGILGAAISTLITEFISFFVLNSFFRRGKITRLQVTCYRCLPQLIGKVREIYVK</sequence>
<proteinExistence type="predicted"/>
<keyword evidence="2 5" id="KW-0812">Transmembrane</keyword>
<comment type="subcellular location">
    <subcellularLocation>
        <location evidence="1">Membrane</location>
        <topology evidence="1">Multi-pass membrane protein</topology>
    </subcellularLocation>
</comment>
<dbReference type="Proteomes" id="UP000185770">
    <property type="component" value="Unassembled WGS sequence"/>
</dbReference>
<dbReference type="Pfam" id="PF01943">
    <property type="entry name" value="Polysacc_synt"/>
    <property type="match status" value="1"/>
</dbReference>
<protein>
    <submittedName>
        <fullName evidence="6">Polysaccharide biosynthesis protein</fullName>
    </submittedName>
</protein>
<feature type="transmembrane region" description="Helical" evidence="5">
    <location>
        <begin position="142"/>
        <end position="161"/>
    </location>
</feature>
<feature type="transmembrane region" description="Helical" evidence="5">
    <location>
        <begin position="12"/>
        <end position="34"/>
    </location>
</feature>
<evidence type="ECO:0000256" key="2">
    <source>
        <dbReference type="ARBA" id="ARBA00022692"/>
    </source>
</evidence>
<dbReference type="OrthoDB" id="103403at2"/>
<dbReference type="PANTHER" id="PTHR43424:SF1">
    <property type="entry name" value="LOCUS PUTATIVE PROTEIN 1-RELATED"/>
    <property type="match status" value="1"/>
</dbReference>
<gene>
    <name evidence="6" type="ORF">BHU62_09895</name>
</gene>
<feature type="transmembrane region" description="Helical" evidence="5">
    <location>
        <begin position="208"/>
        <end position="226"/>
    </location>
</feature>
<feature type="transmembrane region" description="Helical" evidence="5">
    <location>
        <begin position="40"/>
        <end position="63"/>
    </location>
</feature>
<feature type="transmembrane region" description="Helical" evidence="5">
    <location>
        <begin position="378"/>
        <end position="400"/>
    </location>
</feature>
<name>A0A1Q4P1D7_SERMA</name>
<comment type="caution">
    <text evidence="6">The sequence shown here is derived from an EMBL/GenBank/DDBJ whole genome shotgun (WGS) entry which is preliminary data.</text>
</comment>
<dbReference type="InterPro" id="IPR002797">
    <property type="entry name" value="Polysacc_synth"/>
</dbReference>
<accession>A0A1Q4P1D7</accession>
<reference evidence="6 7" key="1">
    <citation type="submission" date="2016-09" db="EMBL/GenBank/DDBJ databases">
        <title>Serratia marcescens MSU-97 and epiphytic antimycotic-producing bacteria.</title>
        <authorList>
            <person name="Matilla M.A."/>
        </authorList>
    </citation>
    <scope>NUCLEOTIDE SEQUENCE [LARGE SCALE GENOMIC DNA]</scope>
    <source>
        <strain evidence="6 7">MSU-97</strain>
    </source>
</reference>
<dbReference type="CDD" id="cd13128">
    <property type="entry name" value="MATE_Wzx_like"/>
    <property type="match status" value="1"/>
</dbReference>
<feature type="transmembrane region" description="Helical" evidence="5">
    <location>
        <begin position="84"/>
        <end position="102"/>
    </location>
</feature>